<gene>
    <name evidence="2" type="ORF">STAFG_6090</name>
</gene>
<protein>
    <submittedName>
        <fullName evidence="2">Uncharacterized protein</fullName>
    </submittedName>
</protein>
<feature type="region of interest" description="Disordered" evidence="1">
    <location>
        <begin position="85"/>
        <end position="117"/>
    </location>
</feature>
<name>S4MJR6_9ACTN</name>
<reference evidence="2 3" key="1">
    <citation type="submission" date="2013-02" db="EMBL/GenBank/DDBJ databases">
        <title>Draft Genome Sequence of Streptomyces afghaniensis, Which Produces Compounds of the Julimycin B-Complex.</title>
        <authorList>
            <person name="Gruening B.A."/>
            <person name="Praeg A."/>
            <person name="Erxleben A."/>
            <person name="Guenther S."/>
            <person name="Fiedler H.-P."/>
            <person name="Goodfellow M."/>
            <person name="Mueller M."/>
        </authorList>
    </citation>
    <scope>NUCLEOTIDE SEQUENCE [LARGE SCALE GENOMIC DNA]</scope>
    <source>
        <strain evidence="2 3">772</strain>
    </source>
</reference>
<sequence>MTEQFWARKRLQLIAEAGRRIGGTLDVRRTAEELTDVIVPALADFVSVDLVAALDDIPEPPARVLPADGPLLLRRVALRSVTPGARRRSWRPARWTPTRRVRRPTRACARDAPPCTR</sequence>
<evidence type="ECO:0000313" key="2">
    <source>
        <dbReference type="EMBL" id="EPJ36831.1"/>
    </source>
</evidence>
<dbReference type="Proteomes" id="UP000015001">
    <property type="component" value="Unassembled WGS sequence"/>
</dbReference>
<organism evidence="2 3">
    <name type="scientific">Streptomyces afghaniensis 772</name>
    <dbReference type="NCBI Taxonomy" id="1283301"/>
    <lineage>
        <taxon>Bacteria</taxon>
        <taxon>Bacillati</taxon>
        <taxon>Actinomycetota</taxon>
        <taxon>Actinomycetes</taxon>
        <taxon>Kitasatosporales</taxon>
        <taxon>Streptomycetaceae</taxon>
        <taxon>Streptomyces</taxon>
    </lineage>
</organism>
<keyword evidence="3" id="KW-1185">Reference proteome</keyword>
<comment type="caution">
    <text evidence="2">The sequence shown here is derived from an EMBL/GenBank/DDBJ whole genome shotgun (WGS) entry which is preliminary data.</text>
</comment>
<dbReference type="PATRIC" id="fig|1283301.3.peg.6049"/>
<evidence type="ECO:0000256" key="1">
    <source>
        <dbReference type="SAM" id="MobiDB-lite"/>
    </source>
</evidence>
<feature type="compositionally biased region" description="Basic residues" evidence="1">
    <location>
        <begin position="85"/>
        <end position="105"/>
    </location>
</feature>
<dbReference type="HOGENOM" id="CLU_2083445_0_0_11"/>
<dbReference type="EMBL" id="AOPY01001536">
    <property type="protein sequence ID" value="EPJ36831.1"/>
    <property type="molecule type" value="Genomic_DNA"/>
</dbReference>
<dbReference type="AlphaFoldDB" id="S4MJR6"/>
<accession>S4MJR6</accession>
<proteinExistence type="predicted"/>
<evidence type="ECO:0000313" key="3">
    <source>
        <dbReference type="Proteomes" id="UP000015001"/>
    </source>
</evidence>